<feature type="domain" description="WLM" evidence="2">
    <location>
        <begin position="1"/>
        <end position="179"/>
    </location>
</feature>
<protein>
    <submittedName>
        <fullName evidence="3">KLTH0B06138p</fullName>
    </submittedName>
</protein>
<dbReference type="HOGENOM" id="CLU_023057_3_0_1"/>
<dbReference type="GO" id="GO:0008237">
    <property type="term" value="F:metallopeptidase activity"/>
    <property type="evidence" value="ECO:0007669"/>
    <property type="project" value="TreeGrafter"/>
</dbReference>
<dbReference type="OMA" id="LTHNLHG"/>
<dbReference type="MEROPS" id="M80.001"/>
<feature type="region of interest" description="Disordered" evidence="1">
    <location>
        <begin position="141"/>
        <end position="160"/>
    </location>
</feature>
<organism evidence="3 4">
    <name type="scientific">Lachancea thermotolerans (strain ATCC 56472 / CBS 6340 / NRRL Y-8284)</name>
    <name type="common">Yeast</name>
    <name type="synonym">Kluyveromyces thermotolerans</name>
    <dbReference type="NCBI Taxonomy" id="559295"/>
    <lineage>
        <taxon>Eukaryota</taxon>
        <taxon>Fungi</taxon>
        <taxon>Dikarya</taxon>
        <taxon>Ascomycota</taxon>
        <taxon>Saccharomycotina</taxon>
        <taxon>Saccharomycetes</taxon>
        <taxon>Saccharomycetales</taxon>
        <taxon>Saccharomycetaceae</taxon>
        <taxon>Lachancea</taxon>
    </lineage>
</organism>
<dbReference type="KEGG" id="lth:KLTH0B06138g"/>
<name>C5DCV6_LACTC</name>
<evidence type="ECO:0000313" key="4">
    <source>
        <dbReference type="Proteomes" id="UP000002036"/>
    </source>
</evidence>
<dbReference type="InterPro" id="IPR053000">
    <property type="entry name" value="WSS1-like_metalloprotease"/>
</dbReference>
<sequence>MTTQKNVHIGSLAVMQKKPNKDYALSILKDIAHRVSYLMREHKFKVDQLVEFYPKNKRLLGMNVNRGAKIMLRLRQPFNEEEFLPREDILGTMLHELTHNVYGPHNALFYKKLDELTARTWVIESQGLYDGFIGRGRKLGVKPAGRTPPRRLGTSGGHSVGSIKSASEMAALAAQKRAFDAQWCASSSSTATPKPQDLQVIEIDSDGGEFTGRPKVKPERKPEPIEVIDLT</sequence>
<dbReference type="GO" id="GO:0006281">
    <property type="term" value="P:DNA repair"/>
    <property type="evidence" value="ECO:0007669"/>
    <property type="project" value="TreeGrafter"/>
</dbReference>
<feature type="region of interest" description="Disordered" evidence="1">
    <location>
        <begin position="205"/>
        <end position="231"/>
    </location>
</feature>
<dbReference type="GeneID" id="8290894"/>
<evidence type="ECO:0000256" key="1">
    <source>
        <dbReference type="SAM" id="MobiDB-lite"/>
    </source>
</evidence>
<dbReference type="PANTHER" id="PTHR46622:SF1">
    <property type="entry name" value="DNA-DEPENDENT METALLOPROTEASE WSS1"/>
    <property type="match status" value="1"/>
</dbReference>
<dbReference type="OrthoDB" id="49605at2759"/>
<dbReference type="Pfam" id="PF08325">
    <property type="entry name" value="WLM"/>
    <property type="match status" value="1"/>
</dbReference>
<evidence type="ECO:0000259" key="2">
    <source>
        <dbReference type="PROSITE" id="PS51397"/>
    </source>
</evidence>
<dbReference type="AlphaFoldDB" id="C5DCV6"/>
<gene>
    <name evidence="3" type="ordered locus">KLTH0B06138g</name>
</gene>
<evidence type="ECO:0000313" key="3">
    <source>
        <dbReference type="EMBL" id="CAR21617.1"/>
    </source>
</evidence>
<dbReference type="FunCoup" id="C5DCV6">
    <property type="interactions" value="95"/>
</dbReference>
<dbReference type="GO" id="GO:0005634">
    <property type="term" value="C:nucleus"/>
    <property type="evidence" value="ECO:0007669"/>
    <property type="project" value="TreeGrafter"/>
</dbReference>
<dbReference type="eggNOG" id="KOG4842">
    <property type="taxonomic scope" value="Eukaryota"/>
</dbReference>
<dbReference type="InParanoid" id="C5DCV6"/>
<dbReference type="Proteomes" id="UP000002036">
    <property type="component" value="Chromosome B"/>
</dbReference>
<dbReference type="InterPro" id="IPR013536">
    <property type="entry name" value="WLM_dom"/>
</dbReference>
<dbReference type="RefSeq" id="XP_002552055.1">
    <property type="nucleotide sequence ID" value="XM_002552009.1"/>
</dbReference>
<dbReference type="PANTHER" id="PTHR46622">
    <property type="entry name" value="DNA-DEPENDENT METALLOPROTEASE WSS1"/>
    <property type="match status" value="1"/>
</dbReference>
<dbReference type="STRING" id="559295.C5DCV6"/>
<dbReference type="EMBL" id="CU928166">
    <property type="protein sequence ID" value="CAR21617.1"/>
    <property type="molecule type" value="Genomic_DNA"/>
</dbReference>
<proteinExistence type="predicted"/>
<reference evidence="3 4" key="1">
    <citation type="journal article" date="2009" name="Genome Res.">
        <title>Comparative genomics of protoploid Saccharomycetaceae.</title>
        <authorList>
            <consortium name="The Genolevures Consortium"/>
            <person name="Souciet J.-L."/>
            <person name="Dujon B."/>
            <person name="Gaillardin C."/>
            <person name="Johnston M."/>
            <person name="Baret P.V."/>
            <person name="Cliften P."/>
            <person name="Sherman D.J."/>
            <person name="Weissenbach J."/>
            <person name="Westhof E."/>
            <person name="Wincker P."/>
            <person name="Jubin C."/>
            <person name="Poulain J."/>
            <person name="Barbe V."/>
            <person name="Segurens B."/>
            <person name="Artiguenave F."/>
            <person name="Anthouard V."/>
            <person name="Vacherie B."/>
            <person name="Val M.-E."/>
            <person name="Fulton R.S."/>
            <person name="Minx P."/>
            <person name="Wilson R."/>
            <person name="Durrens P."/>
            <person name="Jean G."/>
            <person name="Marck C."/>
            <person name="Martin T."/>
            <person name="Nikolski M."/>
            <person name="Rolland T."/>
            <person name="Seret M.-L."/>
            <person name="Casaregola S."/>
            <person name="Despons L."/>
            <person name="Fairhead C."/>
            <person name="Fischer G."/>
            <person name="Lafontaine I."/>
            <person name="Leh V."/>
            <person name="Lemaire M."/>
            <person name="de Montigny J."/>
            <person name="Neuveglise C."/>
            <person name="Thierry A."/>
            <person name="Blanc-Lenfle I."/>
            <person name="Bleykasten C."/>
            <person name="Diffels J."/>
            <person name="Fritsch E."/>
            <person name="Frangeul L."/>
            <person name="Goeffon A."/>
            <person name="Jauniaux N."/>
            <person name="Kachouri-Lafond R."/>
            <person name="Payen C."/>
            <person name="Potier S."/>
            <person name="Pribylova L."/>
            <person name="Ozanne C."/>
            <person name="Richard G.-F."/>
            <person name="Sacerdot C."/>
            <person name="Straub M.-L."/>
            <person name="Talla E."/>
        </authorList>
    </citation>
    <scope>NUCLEOTIDE SEQUENCE [LARGE SCALE GENOMIC DNA]</scope>
    <source>
        <strain evidence="4">ATCC 56472 / CBS 6340 / NRRL Y-8284</strain>
    </source>
</reference>
<keyword evidence="4" id="KW-1185">Reference proteome</keyword>
<dbReference type="PROSITE" id="PS51397">
    <property type="entry name" value="WLM"/>
    <property type="match status" value="1"/>
</dbReference>
<accession>C5DCV6</accession>